<keyword evidence="1" id="KW-0175">Coiled coil</keyword>
<accession>A0A6A7C1L9</accession>
<proteinExistence type="predicted"/>
<organism evidence="2 3">
    <name type="scientific">Piedraia hortae CBS 480.64</name>
    <dbReference type="NCBI Taxonomy" id="1314780"/>
    <lineage>
        <taxon>Eukaryota</taxon>
        <taxon>Fungi</taxon>
        <taxon>Dikarya</taxon>
        <taxon>Ascomycota</taxon>
        <taxon>Pezizomycotina</taxon>
        <taxon>Dothideomycetes</taxon>
        <taxon>Dothideomycetidae</taxon>
        <taxon>Capnodiales</taxon>
        <taxon>Piedraiaceae</taxon>
        <taxon>Piedraia</taxon>
    </lineage>
</organism>
<evidence type="ECO:0000313" key="3">
    <source>
        <dbReference type="Proteomes" id="UP000799421"/>
    </source>
</evidence>
<evidence type="ECO:0000256" key="1">
    <source>
        <dbReference type="SAM" id="Coils"/>
    </source>
</evidence>
<keyword evidence="3" id="KW-1185">Reference proteome</keyword>
<reference evidence="2" key="1">
    <citation type="journal article" date="2020" name="Stud. Mycol.">
        <title>101 Dothideomycetes genomes: a test case for predicting lifestyles and emergence of pathogens.</title>
        <authorList>
            <person name="Haridas S."/>
            <person name="Albert R."/>
            <person name="Binder M."/>
            <person name="Bloem J."/>
            <person name="Labutti K."/>
            <person name="Salamov A."/>
            <person name="Andreopoulos B."/>
            <person name="Baker S."/>
            <person name="Barry K."/>
            <person name="Bills G."/>
            <person name="Bluhm B."/>
            <person name="Cannon C."/>
            <person name="Castanera R."/>
            <person name="Culley D."/>
            <person name="Daum C."/>
            <person name="Ezra D."/>
            <person name="Gonzalez J."/>
            <person name="Henrissat B."/>
            <person name="Kuo A."/>
            <person name="Liang C."/>
            <person name="Lipzen A."/>
            <person name="Lutzoni F."/>
            <person name="Magnuson J."/>
            <person name="Mondo S."/>
            <person name="Nolan M."/>
            <person name="Ohm R."/>
            <person name="Pangilinan J."/>
            <person name="Park H.-J."/>
            <person name="Ramirez L."/>
            <person name="Alfaro M."/>
            <person name="Sun H."/>
            <person name="Tritt A."/>
            <person name="Yoshinaga Y."/>
            <person name="Zwiers L.-H."/>
            <person name="Turgeon B."/>
            <person name="Goodwin S."/>
            <person name="Spatafora J."/>
            <person name="Crous P."/>
            <person name="Grigoriev I."/>
        </authorList>
    </citation>
    <scope>NUCLEOTIDE SEQUENCE</scope>
    <source>
        <strain evidence="2">CBS 480.64</strain>
    </source>
</reference>
<dbReference type="Proteomes" id="UP000799421">
    <property type="component" value="Unassembled WGS sequence"/>
</dbReference>
<gene>
    <name evidence="2" type="ORF">K470DRAFT_270174</name>
</gene>
<name>A0A6A7C1L9_9PEZI</name>
<protein>
    <submittedName>
        <fullName evidence="2">Uncharacterized protein</fullName>
    </submittedName>
</protein>
<dbReference type="AlphaFoldDB" id="A0A6A7C1L9"/>
<feature type="coiled-coil region" evidence="1">
    <location>
        <begin position="206"/>
        <end position="233"/>
    </location>
</feature>
<dbReference type="EMBL" id="MU005975">
    <property type="protein sequence ID" value="KAF2861127.1"/>
    <property type="molecule type" value="Genomic_DNA"/>
</dbReference>
<evidence type="ECO:0000313" key="2">
    <source>
        <dbReference type="EMBL" id="KAF2861127.1"/>
    </source>
</evidence>
<sequence length="269" mass="30358">MSFRYDRFHFCSPIHGISLHHPPGRGNHGLKIVKIRLQVQGGGSRLLEILKIHLHVQEEWKKLAAGRRRVRATTVVHTHVYSSRCEDYDAPLFIGSNGSTKYILEPTISYLNAGGEHPSLKSSQIYTTLLAVGDTLPTITLSNDTLPTITLSNDTLYLTGITLFILMSLFLGTLIGQKIKPHDEIADMRMQIKPSQPKTKALSNQLDAEKRRGDSLTRRYNELRATMAEMEEVQRRENIKVLFGKIEDTIGRLREYVQDSYEEEEGGGG</sequence>